<protein>
    <submittedName>
        <fullName evidence="11">Type I secretion system permease/ATPase</fullName>
    </submittedName>
</protein>
<dbReference type="RefSeq" id="WP_064749512.1">
    <property type="nucleotide sequence ID" value="NZ_JBANDL010000002.1"/>
</dbReference>
<dbReference type="NCBIfam" id="TIGR01846">
    <property type="entry name" value="type_I_sec_HlyB"/>
    <property type="match status" value="1"/>
</dbReference>
<organism evidence="11 12">
    <name type="scientific">Lysobacter firmicutimachus</name>
    <dbReference type="NCBI Taxonomy" id="1792846"/>
    <lineage>
        <taxon>Bacteria</taxon>
        <taxon>Pseudomonadati</taxon>
        <taxon>Pseudomonadota</taxon>
        <taxon>Gammaproteobacteria</taxon>
        <taxon>Lysobacterales</taxon>
        <taxon>Lysobacteraceae</taxon>
        <taxon>Lysobacter</taxon>
    </lineage>
</organism>
<dbReference type="Proteomes" id="UP001387215">
    <property type="component" value="Unassembled WGS sequence"/>
</dbReference>
<dbReference type="InterPro" id="IPR003439">
    <property type="entry name" value="ABC_transporter-like_ATP-bd"/>
</dbReference>
<feature type="transmembrane region" description="Helical" evidence="8">
    <location>
        <begin position="258"/>
        <end position="279"/>
    </location>
</feature>
<dbReference type="SMART" id="SM00382">
    <property type="entry name" value="AAA"/>
    <property type="match status" value="1"/>
</dbReference>
<reference evidence="11 12" key="1">
    <citation type="submission" date="2024-02" db="EMBL/GenBank/DDBJ databases">
        <title>Lysobacter Genome Sequencing and Mining.</title>
        <authorList>
            <person name="Bierman J."/>
            <person name="Walker M.C."/>
        </authorList>
    </citation>
    <scope>NUCLEOTIDE SEQUENCE [LARGE SCALE GENOMIC DNA]</scope>
    <source>
        <strain evidence="11 12">PB6250</strain>
    </source>
</reference>
<feature type="transmembrane region" description="Helical" evidence="8">
    <location>
        <begin position="147"/>
        <end position="169"/>
    </location>
</feature>
<keyword evidence="12" id="KW-1185">Reference proteome</keyword>
<feature type="transmembrane region" description="Helical" evidence="8">
    <location>
        <begin position="181"/>
        <end position="201"/>
    </location>
</feature>
<keyword evidence="4" id="KW-0547">Nucleotide-binding</keyword>
<dbReference type="PROSITE" id="PS50893">
    <property type="entry name" value="ABC_TRANSPORTER_2"/>
    <property type="match status" value="1"/>
</dbReference>
<evidence type="ECO:0000313" key="11">
    <source>
        <dbReference type="EMBL" id="MEI2455591.1"/>
    </source>
</evidence>
<dbReference type="InterPro" id="IPR003593">
    <property type="entry name" value="AAA+_ATPase"/>
</dbReference>
<keyword evidence="7 8" id="KW-0472">Membrane</keyword>
<feature type="transmembrane region" description="Helical" evidence="8">
    <location>
        <begin position="285"/>
        <end position="305"/>
    </location>
</feature>
<dbReference type="Pfam" id="PF00005">
    <property type="entry name" value="ABC_tran"/>
    <property type="match status" value="1"/>
</dbReference>
<dbReference type="EMBL" id="JBANDL010000002">
    <property type="protein sequence ID" value="MEI2455591.1"/>
    <property type="molecule type" value="Genomic_DNA"/>
</dbReference>
<dbReference type="Gene3D" id="3.90.70.10">
    <property type="entry name" value="Cysteine proteinases"/>
    <property type="match status" value="1"/>
</dbReference>
<dbReference type="InterPro" id="IPR010132">
    <property type="entry name" value="ATPase_T1SS_HlyB"/>
</dbReference>
<keyword evidence="5" id="KW-0067">ATP-binding</keyword>
<dbReference type="InterPro" id="IPR036640">
    <property type="entry name" value="ABC1_TM_sf"/>
</dbReference>
<name>A0ABU8D3K9_9GAMM</name>
<dbReference type="PANTHER" id="PTHR43394">
    <property type="entry name" value="ATP-DEPENDENT PERMEASE MDL1, MITOCHONDRIAL"/>
    <property type="match status" value="1"/>
</dbReference>
<evidence type="ECO:0000256" key="5">
    <source>
        <dbReference type="ARBA" id="ARBA00022840"/>
    </source>
</evidence>
<dbReference type="CDD" id="cd18588">
    <property type="entry name" value="ABC_6TM_CyaB_HlyB_like"/>
    <property type="match status" value="1"/>
</dbReference>
<dbReference type="SUPFAM" id="SSF90123">
    <property type="entry name" value="ABC transporter transmembrane region"/>
    <property type="match status" value="1"/>
</dbReference>
<dbReference type="InterPro" id="IPR039421">
    <property type="entry name" value="Type_1_exporter"/>
</dbReference>
<evidence type="ECO:0000256" key="6">
    <source>
        <dbReference type="ARBA" id="ARBA00022989"/>
    </source>
</evidence>
<evidence type="ECO:0000259" key="10">
    <source>
        <dbReference type="PROSITE" id="PS50929"/>
    </source>
</evidence>
<gene>
    <name evidence="11" type="ORF">V2J18_12960</name>
</gene>
<dbReference type="Pfam" id="PF00664">
    <property type="entry name" value="ABC_membrane"/>
    <property type="match status" value="1"/>
</dbReference>
<proteinExistence type="inferred from homology"/>
<sequence length="711" mass="77844">MSKIRNSDGQLDPLSSALACCRILLSLARGQDQSFDIQVQGVEVKRAIAIYGKASSAKFSVTKLRYSKLAKARLPIAFRTEAGRYLILLNRSATQALVLHPGSSSPQVISGDQLKAIWGDEVIKLLDSPPKFDVRWFVPEFIRHKGLLAEVLAISLVLQLLALGSPLVFQVAMDKVLANKALSTLDVLTVALVVIAVWEAILTGLREYIFTHTTNRIDIGLGVRLFKHLMGLPLLYFKSRQIGTIIARVQQLEGIRSFLTGSMLTLCVDLLFAFVFLYVMSRLSWALTCVVLVGMPFYFAIAYASTGPLQLRIDRQFQAAAMNKSLLTESVGGVETIKSMAVEPRMLRRWEAQTAEAVEAGFRTQSLNSMISHGVTLLQKVISVGVIWYGAHLVTSLQITIGQLIAFNMMASHINGPISKLTDLWQQFVQARVAVDKLGDMLNLPTESDQAANEPAERITGSIQLCDLVFRYQPNSEPVLKGVSLDIEPGESIGVVGPSGSGKSTLAYLLQKLYEPDSGEILLDGLPLKQLSTRYLRSQIGVVQQESYLFNRSVRHNIAIRDTSASLDDVARAAKLAGAHDFILQLPLGYDTVLAEGGSSLSGGQRQRIAIARALMADPRILIFDEATSALDDESQALIQENMAEISRGRTVITIAHRLSAVRQCDRIVALEHGRITEVGSHDELISLGGCYAKLFQLQRSFGDAGERNAA</sequence>
<evidence type="ECO:0000256" key="3">
    <source>
        <dbReference type="ARBA" id="ARBA00022692"/>
    </source>
</evidence>
<comment type="similarity">
    <text evidence="2">Belongs to the ABC transporter superfamily. Protein-1 exporter (TC 3.A.1.109) family.</text>
</comment>
<dbReference type="Gene3D" id="1.20.1560.10">
    <property type="entry name" value="ABC transporter type 1, transmembrane domain"/>
    <property type="match status" value="1"/>
</dbReference>
<dbReference type="PROSITE" id="PS50929">
    <property type="entry name" value="ABC_TM1F"/>
    <property type="match status" value="1"/>
</dbReference>
<dbReference type="InterPro" id="IPR011527">
    <property type="entry name" value="ABC1_TM_dom"/>
</dbReference>
<dbReference type="PROSITE" id="PS00211">
    <property type="entry name" value="ABC_TRANSPORTER_1"/>
    <property type="match status" value="1"/>
</dbReference>
<keyword evidence="6 8" id="KW-1133">Transmembrane helix</keyword>
<evidence type="ECO:0000256" key="2">
    <source>
        <dbReference type="ARBA" id="ARBA00006025"/>
    </source>
</evidence>
<dbReference type="InterPro" id="IPR017871">
    <property type="entry name" value="ABC_transporter-like_CS"/>
</dbReference>
<comment type="subcellular location">
    <subcellularLocation>
        <location evidence="1">Cell membrane</location>
        <topology evidence="1">Multi-pass membrane protein</topology>
    </subcellularLocation>
</comment>
<dbReference type="InterPro" id="IPR027417">
    <property type="entry name" value="P-loop_NTPase"/>
</dbReference>
<evidence type="ECO:0000256" key="7">
    <source>
        <dbReference type="ARBA" id="ARBA00023136"/>
    </source>
</evidence>
<feature type="domain" description="ABC transmembrane type-1" evidence="10">
    <location>
        <begin position="151"/>
        <end position="430"/>
    </location>
</feature>
<dbReference type="SUPFAM" id="SSF52540">
    <property type="entry name" value="P-loop containing nucleoside triphosphate hydrolases"/>
    <property type="match status" value="1"/>
</dbReference>
<dbReference type="PANTHER" id="PTHR43394:SF1">
    <property type="entry name" value="ATP-BINDING CASSETTE SUB-FAMILY B MEMBER 10, MITOCHONDRIAL"/>
    <property type="match status" value="1"/>
</dbReference>
<comment type="caution">
    <text evidence="11">The sequence shown here is derived from an EMBL/GenBank/DDBJ whole genome shotgun (WGS) entry which is preliminary data.</text>
</comment>
<keyword evidence="3 8" id="KW-0812">Transmembrane</keyword>
<evidence type="ECO:0000256" key="8">
    <source>
        <dbReference type="SAM" id="Phobius"/>
    </source>
</evidence>
<evidence type="ECO:0000313" key="12">
    <source>
        <dbReference type="Proteomes" id="UP001387215"/>
    </source>
</evidence>
<evidence type="ECO:0000256" key="4">
    <source>
        <dbReference type="ARBA" id="ARBA00022741"/>
    </source>
</evidence>
<evidence type="ECO:0000256" key="1">
    <source>
        <dbReference type="ARBA" id="ARBA00004651"/>
    </source>
</evidence>
<dbReference type="Gene3D" id="3.40.50.300">
    <property type="entry name" value="P-loop containing nucleotide triphosphate hydrolases"/>
    <property type="match status" value="1"/>
</dbReference>
<feature type="domain" description="ABC transporter" evidence="9">
    <location>
        <begin position="463"/>
        <end position="698"/>
    </location>
</feature>
<accession>A0ABU8D3K9</accession>
<evidence type="ECO:0000259" key="9">
    <source>
        <dbReference type="PROSITE" id="PS50893"/>
    </source>
</evidence>